<dbReference type="PROSITE" id="PS00028">
    <property type="entry name" value="ZINC_FINGER_C2H2_1"/>
    <property type="match status" value="2"/>
</dbReference>
<dbReference type="PANTHER" id="PTHR40626:SF34">
    <property type="entry name" value="ZINC FINGER PROTEIN YGR067C"/>
    <property type="match status" value="1"/>
</dbReference>
<keyword evidence="2" id="KW-0479">Metal-binding</keyword>
<feature type="compositionally biased region" description="Basic residues" evidence="8">
    <location>
        <begin position="1146"/>
        <end position="1156"/>
    </location>
</feature>
<name>A0AAV5QPC9_9ASCO</name>
<dbReference type="GO" id="GO:0008270">
    <property type="term" value="F:zinc ion binding"/>
    <property type="evidence" value="ECO:0007669"/>
    <property type="project" value="UniProtKB-KW"/>
</dbReference>
<feature type="region of interest" description="Disordered" evidence="8">
    <location>
        <begin position="914"/>
        <end position="951"/>
    </location>
</feature>
<organism evidence="10 11">
    <name type="scientific">Saccharomycopsis crataegensis</name>
    <dbReference type="NCBI Taxonomy" id="43959"/>
    <lineage>
        <taxon>Eukaryota</taxon>
        <taxon>Fungi</taxon>
        <taxon>Dikarya</taxon>
        <taxon>Ascomycota</taxon>
        <taxon>Saccharomycotina</taxon>
        <taxon>Saccharomycetes</taxon>
        <taxon>Saccharomycopsidaceae</taxon>
        <taxon>Saccharomycopsis</taxon>
    </lineage>
</organism>
<feature type="domain" description="C2H2-type" evidence="9">
    <location>
        <begin position="35"/>
        <end position="63"/>
    </location>
</feature>
<evidence type="ECO:0000256" key="6">
    <source>
        <dbReference type="ARBA" id="ARBA00023242"/>
    </source>
</evidence>
<dbReference type="GeneID" id="90074289"/>
<evidence type="ECO:0000256" key="7">
    <source>
        <dbReference type="PROSITE-ProRule" id="PRU00042"/>
    </source>
</evidence>
<gene>
    <name evidence="10" type="ORF">DASC09_036390</name>
</gene>
<dbReference type="AlphaFoldDB" id="A0AAV5QPC9"/>
<dbReference type="GO" id="GO:0000785">
    <property type="term" value="C:chromatin"/>
    <property type="evidence" value="ECO:0007669"/>
    <property type="project" value="TreeGrafter"/>
</dbReference>
<keyword evidence="3" id="KW-0677">Repeat</keyword>
<dbReference type="InterPro" id="IPR036236">
    <property type="entry name" value="Znf_C2H2_sf"/>
</dbReference>
<feature type="domain" description="C2H2-type" evidence="9">
    <location>
        <begin position="7"/>
        <end position="34"/>
    </location>
</feature>
<feature type="compositionally biased region" description="Polar residues" evidence="8">
    <location>
        <begin position="82"/>
        <end position="127"/>
    </location>
</feature>
<feature type="region of interest" description="Disordered" evidence="8">
    <location>
        <begin position="1125"/>
        <end position="1157"/>
    </location>
</feature>
<dbReference type="PROSITE" id="PS50157">
    <property type="entry name" value="ZINC_FINGER_C2H2_2"/>
    <property type="match status" value="2"/>
</dbReference>
<dbReference type="RefSeq" id="XP_064853310.1">
    <property type="nucleotide sequence ID" value="XM_064997238.1"/>
</dbReference>
<dbReference type="Gene3D" id="3.30.160.60">
    <property type="entry name" value="Classic Zinc Finger"/>
    <property type="match status" value="2"/>
</dbReference>
<feature type="compositionally biased region" description="Polar residues" evidence="8">
    <location>
        <begin position="1202"/>
        <end position="1222"/>
    </location>
</feature>
<dbReference type="SMART" id="SM00355">
    <property type="entry name" value="ZnF_C2H2"/>
    <property type="match status" value="2"/>
</dbReference>
<evidence type="ECO:0000256" key="2">
    <source>
        <dbReference type="ARBA" id="ARBA00022723"/>
    </source>
</evidence>
<dbReference type="SUPFAM" id="SSF57667">
    <property type="entry name" value="beta-beta-alpha zinc fingers"/>
    <property type="match status" value="1"/>
</dbReference>
<accession>A0AAV5QPC9</accession>
<evidence type="ECO:0000313" key="10">
    <source>
        <dbReference type="EMBL" id="GMM36314.1"/>
    </source>
</evidence>
<feature type="compositionally biased region" description="Polar residues" evidence="8">
    <location>
        <begin position="920"/>
        <end position="943"/>
    </location>
</feature>
<evidence type="ECO:0000256" key="3">
    <source>
        <dbReference type="ARBA" id="ARBA00022737"/>
    </source>
</evidence>
<protein>
    <recommendedName>
        <fullName evidence="9">C2H2-type domain-containing protein</fullName>
    </recommendedName>
</protein>
<keyword evidence="11" id="KW-1185">Reference proteome</keyword>
<dbReference type="EMBL" id="BTFZ01000011">
    <property type="protein sequence ID" value="GMM36314.1"/>
    <property type="molecule type" value="Genomic_DNA"/>
</dbReference>
<comment type="caution">
    <text evidence="10">The sequence shown here is derived from an EMBL/GenBank/DDBJ whole genome shotgun (WGS) entry which is preliminary data.</text>
</comment>
<feature type="region of interest" description="Disordered" evidence="8">
    <location>
        <begin position="1195"/>
        <end position="1228"/>
    </location>
</feature>
<keyword evidence="6" id="KW-0539">Nucleus</keyword>
<dbReference type="Proteomes" id="UP001360560">
    <property type="component" value="Unassembled WGS sequence"/>
</dbReference>
<evidence type="ECO:0000256" key="8">
    <source>
        <dbReference type="SAM" id="MobiDB-lite"/>
    </source>
</evidence>
<comment type="subcellular location">
    <subcellularLocation>
        <location evidence="1">Nucleus</location>
    </subcellularLocation>
</comment>
<keyword evidence="5" id="KW-0862">Zinc</keyword>
<reference evidence="10 11" key="1">
    <citation type="journal article" date="2023" name="Elife">
        <title>Identification of key yeast species and microbe-microbe interactions impacting larval growth of Drosophila in the wild.</title>
        <authorList>
            <person name="Mure A."/>
            <person name="Sugiura Y."/>
            <person name="Maeda R."/>
            <person name="Honda K."/>
            <person name="Sakurai N."/>
            <person name="Takahashi Y."/>
            <person name="Watada M."/>
            <person name="Katoh T."/>
            <person name="Gotoh A."/>
            <person name="Gotoh Y."/>
            <person name="Taniguchi I."/>
            <person name="Nakamura K."/>
            <person name="Hayashi T."/>
            <person name="Katayama T."/>
            <person name="Uemura T."/>
            <person name="Hattori Y."/>
        </authorList>
    </citation>
    <scope>NUCLEOTIDE SEQUENCE [LARGE SCALE GENOMIC DNA]</scope>
    <source>
        <strain evidence="10 11">SC-9</strain>
    </source>
</reference>
<dbReference type="InterPro" id="IPR013087">
    <property type="entry name" value="Znf_C2H2_type"/>
</dbReference>
<dbReference type="PANTHER" id="PTHR40626">
    <property type="entry name" value="MIP31509P"/>
    <property type="match status" value="1"/>
</dbReference>
<evidence type="ECO:0000313" key="11">
    <source>
        <dbReference type="Proteomes" id="UP001360560"/>
    </source>
</evidence>
<evidence type="ECO:0000256" key="5">
    <source>
        <dbReference type="ARBA" id="ARBA00022833"/>
    </source>
</evidence>
<sequence>MPPTRRYICSFCAKSFSRSEHKSRHERSHTNEKPFGCTICFAKFVRRDLLQRHLRTVHNEQNPGRLVQTTLSTGVNTTILNGNAGATAQSAPNQHSATTSIASTSQDNTPEPANFGNPQSTMQSNQETTEDSPKADANESITSSNIISSNFYSLSERNLILLLALSKKFANLDLVDGKLILANRENAIGNSNLRPVICSSKISNYLLIWGTISNIKFPVILNLNKILTLSTIESRHPNSNQSGTVFSSALFYAVLAFGAAEFGQFNDCLKLFNTCWSLILPKMSRPEEIIEPLTILGYISFNYLQELYYFKGNNQVLPSRVAAVSVSIHTIFQCLNEVIYNLISEYYTTLKQTKSYHGSISLSTINYYKSHGLPIPPELLSQEVNPNLLNSVGRELFNYWYAYNLLSTYSLNFGKSSPKIHSIFLKKILPTNNDYHFMSTEAQIKTSKPGNIDFNKKSIDFIANETLKDALNNLSKSPSLLRNLISGSSDINSLTNSVFPANTFKNLTLRENCIIMGLSNELQSIRLNEANLYNNNRNSLHNAIIMANKSLNVNSNYQQFSTSSKTFSTGSTTAPDNANNTEYSLFMESPYSAQAPSASLVSYLRNVSTFGSKSHGVHSPNEPNLNIVNNTTINSNSNYLFNVNNFSNMLVNSNINQDLINICNLIIILKKKVLINCENKLIQDLLIDYIIIPNHEIYWNLLYITIKEFTFSNSDFIQWNEMDDEAMKDKFQQSYMNPIGNLSSTGSHLHGSASFSNGAYGIGPYVNDMTFNSSFNGFSDLIHDIMREVNINDVVSKITKFVIGNSKKFCDNVIINNNLGLASLPLLFIGYLINSLSPQNLVNEGFRTFNLNSPEDLMMNFLNLNAGSMSNNSLVFLKYFLKLPKNFVNLLIEDFLILIKVFYSLKKSTIAKSENDVGTKENNNASGLDGGISQTSRESNTVGENDETEKVNTQETFKASIEKIVNSPILESIVYLIREMGSDLKNDDVLGSDNVNPAEIIAKSNNTVNTDRNLIIDGLVDSDDDVILYFYLKNIEIIFISWLNFLNFGNNQFIQNNNNAIDNYLTRLIKYVQLSMAQIYETLDIKTKSKERQRVPGVGISQNHTMGSFSSKFHHSSYYPQRDQAAQPYLGQPPNLMPTSNASQYHHSHPQHHHHASVPYSSRYYSTPYGVNSVPATSHAHQNLISWSSQAANLGDTKPKISPSTPQSATVSNKASSISSLINEDKHS</sequence>
<feature type="region of interest" description="Disordered" evidence="8">
    <location>
        <begin position="82"/>
        <end position="139"/>
    </location>
</feature>
<evidence type="ECO:0000259" key="9">
    <source>
        <dbReference type="PROSITE" id="PS50157"/>
    </source>
</evidence>
<dbReference type="GO" id="GO:0005634">
    <property type="term" value="C:nucleus"/>
    <property type="evidence" value="ECO:0007669"/>
    <property type="project" value="UniProtKB-SubCell"/>
</dbReference>
<dbReference type="GO" id="GO:0000978">
    <property type="term" value="F:RNA polymerase II cis-regulatory region sequence-specific DNA binding"/>
    <property type="evidence" value="ECO:0007669"/>
    <property type="project" value="InterPro"/>
</dbReference>
<evidence type="ECO:0000256" key="1">
    <source>
        <dbReference type="ARBA" id="ARBA00004123"/>
    </source>
</evidence>
<evidence type="ECO:0000256" key="4">
    <source>
        <dbReference type="ARBA" id="ARBA00022771"/>
    </source>
</evidence>
<dbReference type="InterPro" id="IPR051059">
    <property type="entry name" value="VerF-like"/>
</dbReference>
<dbReference type="GO" id="GO:0000981">
    <property type="term" value="F:DNA-binding transcription factor activity, RNA polymerase II-specific"/>
    <property type="evidence" value="ECO:0007669"/>
    <property type="project" value="InterPro"/>
</dbReference>
<keyword evidence="4 7" id="KW-0863">Zinc-finger</keyword>
<proteinExistence type="predicted"/>